<organism evidence="2 3">
    <name type="scientific">Acorus calamus</name>
    <name type="common">Sweet flag</name>
    <dbReference type="NCBI Taxonomy" id="4465"/>
    <lineage>
        <taxon>Eukaryota</taxon>
        <taxon>Viridiplantae</taxon>
        <taxon>Streptophyta</taxon>
        <taxon>Embryophyta</taxon>
        <taxon>Tracheophyta</taxon>
        <taxon>Spermatophyta</taxon>
        <taxon>Magnoliopsida</taxon>
        <taxon>Liliopsida</taxon>
        <taxon>Acoraceae</taxon>
        <taxon>Acorus</taxon>
    </lineage>
</organism>
<dbReference type="PANTHER" id="PTHR35546">
    <property type="entry name" value="F-BOX PROTEIN INTERACTION DOMAIN PROTEIN-RELATED"/>
    <property type="match status" value="1"/>
</dbReference>
<accession>A0AAV9CDS4</accession>
<evidence type="ECO:0000313" key="3">
    <source>
        <dbReference type="Proteomes" id="UP001180020"/>
    </source>
</evidence>
<gene>
    <name evidence="2" type="ORF">QJS10_CPB19g01509</name>
</gene>
<feature type="domain" description="F-box protein At3g26010-like beta-propeller" evidence="1">
    <location>
        <begin position="99"/>
        <end position="296"/>
    </location>
</feature>
<dbReference type="InterPro" id="IPR017451">
    <property type="entry name" value="F-box-assoc_interact_dom"/>
</dbReference>
<dbReference type="NCBIfam" id="TIGR01640">
    <property type="entry name" value="F_box_assoc_1"/>
    <property type="match status" value="1"/>
</dbReference>
<keyword evidence="3" id="KW-1185">Reference proteome</keyword>
<evidence type="ECO:0000313" key="2">
    <source>
        <dbReference type="EMBL" id="KAK1287006.1"/>
    </source>
</evidence>
<evidence type="ECO:0000259" key="1">
    <source>
        <dbReference type="Pfam" id="PF24750"/>
    </source>
</evidence>
<dbReference type="SUPFAM" id="SSF81383">
    <property type="entry name" value="F-box domain"/>
    <property type="match status" value="1"/>
</dbReference>
<dbReference type="AlphaFoldDB" id="A0AAV9CDS4"/>
<proteinExistence type="predicted"/>
<sequence length="445" mass="50833">MGPLPFLPMDLIVIEIFPHLPVKNLFKFKCVSKEWETNISNPSFIKHYRSKNPPCEPVGFFYIPWLNSPKAISFFPLSKEGYTLTKQPTFKSFLSTLDLYIRVSSPEGLLLCTRYHSRHEEYFICDPITGVRLKLPMPNHRLHDSAHVGLICSLSSSSYQVVCLFTPVLHIEQKTNVIELESYSSLTGAWRTTTHHPASAIGFIAYDDIGVALNEAFHWIDSSGNIVSYNPDKNLLGLVKLPLAPYRGPGENLRYSLRATKEGYLRYSTYDYDNIGFKIWVLEDYNRGTWTLKYNIRDVPGTSKSLLYPHLDFLCGEMLDYDLESGNSELTDFSVRVHYSTMLEERVLIKVDVKKSMASIEIFMKTNPKVWRPQRKPRCSTGHESVDALLPNGPQDGGDLYFLFLSEGLRCFSIETLASWNKSDSADHESQVCQAYKTIYGLLKE</sequence>
<dbReference type="Pfam" id="PF24750">
    <property type="entry name" value="b-prop_At3g26010-like"/>
    <property type="match status" value="1"/>
</dbReference>
<dbReference type="InterPro" id="IPR036047">
    <property type="entry name" value="F-box-like_dom_sf"/>
</dbReference>
<dbReference type="PANTHER" id="PTHR35546:SF130">
    <property type="entry name" value="EXPRESSED PROTEIN"/>
    <property type="match status" value="1"/>
</dbReference>
<reference evidence="2" key="1">
    <citation type="journal article" date="2023" name="Nat. Commun.">
        <title>Diploid and tetraploid genomes of Acorus and the evolution of monocots.</title>
        <authorList>
            <person name="Ma L."/>
            <person name="Liu K.W."/>
            <person name="Li Z."/>
            <person name="Hsiao Y.Y."/>
            <person name="Qi Y."/>
            <person name="Fu T."/>
            <person name="Tang G.D."/>
            <person name="Zhang D."/>
            <person name="Sun W.H."/>
            <person name="Liu D.K."/>
            <person name="Li Y."/>
            <person name="Chen G.Z."/>
            <person name="Liu X.D."/>
            <person name="Liao X.Y."/>
            <person name="Jiang Y.T."/>
            <person name="Yu X."/>
            <person name="Hao Y."/>
            <person name="Huang J."/>
            <person name="Zhao X.W."/>
            <person name="Ke S."/>
            <person name="Chen Y.Y."/>
            <person name="Wu W.L."/>
            <person name="Hsu J.L."/>
            <person name="Lin Y.F."/>
            <person name="Huang M.D."/>
            <person name="Li C.Y."/>
            <person name="Huang L."/>
            <person name="Wang Z.W."/>
            <person name="Zhao X."/>
            <person name="Zhong W.Y."/>
            <person name="Peng D.H."/>
            <person name="Ahmad S."/>
            <person name="Lan S."/>
            <person name="Zhang J.S."/>
            <person name="Tsai W.C."/>
            <person name="Van de Peer Y."/>
            <person name="Liu Z.J."/>
        </authorList>
    </citation>
    <scope>NUCLEOTIDE SEQUENCE</scope>
    <source>
        <strain evidence="2">CP</strain>
    </source>
</reference>
<protein>
    <recommendedName>
        <fullName evidence="1">F-box protein At3g26010-like beta-propeller domain-containing protein</fullName>
    </recommendedName>
</protein>
<dbReference type="EMBL" id="JAUJYO010000019">
    <property type="protein sequence ID" value="KAK1287006.1"/>
    <property type="molecule type" value="Genomic_DNA"/>
</dbReference>
<comment type="caution">
    <text evidence="2">The sequence shown here is derived from an EMBL/GenBank/DDBJ whole genome shotgun (WGS) entry which is preliminary data.</text>
</comment>
<dbReference type="Proteomes" id="UP001180020">
    <property type="component" value="Unassembled WGS sequence"/>
</dbReference>
<dbReference type="InterPro" id="IPR056592">
    <property type="entry name" value="Beta-prop_At3g26010-like"/>
</dbReference>
<dbReference type="InterPro" id="IPR055290">
    <property type="entry name" value="At3g26010-like"/>
</dbReference>
<reference evidence="2" key="2">
    <citation type="submission" date="2023-06" db="EMBL/GenBank/DDBJ databases">
        <authorList>
            <person name="Ma L."/>
            <person name="Liu K.-W."/>
            <person name="Li Z."/>
            <person name="Hsiao Y.-Y."/>
            <person name="Qi Y."/>
            <person name="Fu T."/>
            <person name="Tang G."/>
            <person name="Zhang D."/>
            <person name="Sun W.-H."/>
            <person name="Liu D.-K."/>
            <person name="Li Y."/>
            <person name="Chen G.-Z."/>
            <person name="Liu X.-D."/>
            <person name="Liao X.-Y."/>
            <person name="Jiang Y.-T."/>
            <person name="Yu X."/>
            <person name="Hao Y."/>
            <person name="Huang J."/>
            <person name="Zhao X.-W."/>
            <person name="Ke S."/>
            <person name="Chen Y.-Y."/>
            <person name="Wu W.-L."/>
            <person name="Hsu J.-L."/>
            <person name="Lin Y.-F."/>
            <person name="Huang M.-D."/>
            <person name="Li C.-Y."/>
            <person name="Huang L."/>
            <person name="Wang Z.-W."/>
            <person name="Zhao X."/>
            <person name="Zhong W.-Y."/>
            <person name="Peng D.-H."/>
            <person name="Ahmad S."/>
            <person name="Lan S."/>
            <person name="Zhang J.-S."/>
            <person name="Tsai W.-C."/>
            <person name="Van De Peer Y."/>
            <person name="Liu Z.-J."/>
        </authorList>
    </citation>
    <scope>NUCLEOTIDE SEQUENCE</scope>
    <source>
        <strain evidence="2">CP</strain>
        <tissue evidence="2">Leaves</tissue>
    </source>
</reference>
<name>A0AAV9CDS4_ACOCL</name>